<evidence type="ECO:0000256" key="1">
    <source>
        <dbReference type="SAM" id="MobiDB-lite"/>
    </source>
</evidence>
<proteinExistence type="predicted"/>
<name>A0A8H6FES9_9LECA</name>
<dbReference type="EMBL" id="JACCJB010000007">
    <property type="protein sequence ID" value="KAF6225847.1"/>
    <property type="molecule type" value="Genomic_DNA"/>
</dbReference>
<keyword evidence="2" id="KW-0732">Signal</keyword>
<comment type="caution">
    <text evidence="3">The sequence shown here is derived from an EMBL/GenBank/DDBJ whole genome shotgun (WGS) entry which is preliminary data.</text>
</comment>
<dbReference type="Proteomes" id="UP000593566">
    <property type="component" value="Unassembled WGS sequence"/>
</dbReference>
<reference evidence="3 4" key="1">
    <citation type="journal article" date="2020" name="Genomics">
        <title>Complete, high-quality genomes from long-read metagenomic sequencing of two wolf lichen thalli reveals enigmatic genome architecture.</title>
        <authorList>
            <person name="McKenzie S.K."/>
            <person name="Walston R.F."/>
            <person name="Allen J.L."/>
        </authorList>
    </citation>
    <scope>NUCLEOTIDE SEQUENCE [LARGE SCALE GENOMIC DNA]</scope>
    <source>
        <strain evidence="3">WasteWater1</strain>
    </source>
</reference>
<protein>
    <submittedName>
        <fullName evidence="3">Uncharacterized protein</fullName>
    </submittedName>
</protein>
<accession>A0A8H6FES9</accession>
<evidence type="ECO:0000313" key="3">
    <source>
        <dbReference type="EMBL" id="KAF6225847.1"/>
    </source>
</evidence>
<sequence length="448" mass="47143">MVFSSKAVLLAAPIFTLLFSTIVTTSPLEYAENHGEANDALVILRRQVADPTNVAPEDETDAEIAADGTRPLRKAVTARSIYLDQATATWYQIDVASNDLAASFTSFTDTTATTSIPPPDDPKQTSGPNPWNVDHIFELQIIGEAFKADRPTDNPTSIAAADWTAVTNAVFTLSPACTAIAEEVTVLQNLEGIPNAVNSFKKQVFTGNLTGVGFPSTGNTATYYSFFGPAVQKYLVSNQPNFFSVNGIVDNIGDQLSSAGNNNAAIKAYFTSYAAFHYQGAIDYLSTWSGKPITRTIASSTAATGTSAAAATVTCQHNADPDNTCAAIADSLGYCECNNDGNTYAIEPSAPNPCGWTTLPPTTSFDCSSTPPPAPVVVTPTTTPLACTLRDEVIGGGRDPEITHICTCNDGSSPSATVSGDEYACPAQVSIIAKRSPWNGIDLGNFAQ</sequence>
<keyword evidence="4" id="KW-1185">Reference proteome</keyword>
<evidence type="ECO:0000256" key="2">
    <source>
        <dbReference type="SAM" id="SignalP"/>
    </source>
</evidence>
<dbReference type="RefSeq" id="XP_037154556.1">
    <property type="nucleotide sequence ID" value="XM_037300708.1"/>
</dbReference>
<feature type="chain" id="PRO_5034097567" evidence="2">
    <location>
        <begin position="26"/>
        <end position="448"/>
    </location>
</feature>
<dbReference type="AlphaFoldDB" id="A0A8H6FES9"/>
<feature type="region of interest" description="Disordered" evidence="1">
    <location>
        <begin position="111"/>
        <end position="130"/>
    </location>
</feature>
<organism evidence="3 4">
    <name type="scientific">Letharia lupina</name>
    <dbReference type="NCBI Taxonomy" id="560253"/>
    <lineage>
        <taxon>Eukaryota</taxon>
        <taxon>Fungi</taxon>
        <taxon>Dikarya</taxon>
        <taxon>Ascomycota</taxon>
        <taxon>Pezizomycotina</taxon>
        <taxon>Lecanoromycetes</taxon>
        <taxon>OSLEUM clade</taxon>
        <taxon>Lecanoromycetidae</taxon>
        <taxon>Lecanorales</taxon>
        <taxon>Lecanorineae</taxon>
        <taxon>Parmeliaceae</taxon>
        <taxon>Letharia</taxon>
    </lineage>
</organism>
<dbReference type="GeneID" id="59338244"/>
<feature type="signal peptide" evidence="2">
    <location>
        <begin position="1"/>
        <end position="25"/>
    </location>
</feature>
<evidence type="ECO:0000313" key="4">
    <source>
        <dbReference type="Proteomes" id="UP000593566"/>
    </source>
</evidence>
<gene>
    <name evidence="3" type="ORF">HO133_009849</name>
</gene>